<dbReference type="PANTHER" id="PTHR42781">
    <property type="entry name" value="SPERMIDINE/PUTRESCINE IMPORT ATP-BINDING PROTEIN POTA"/>
    <property type="match status" value="1"/>
</dbReference>
<dbReference type="PROSITE" id="PS00211">
    <property type="entry name" value="ABC_TRANSPORTER_1"/>
    <property type="match status" value="1"/>
</dbReference>
<dbReference type="STRING" id="1837282.A6F49_15520"/>
<reference evidence="5 6" key="1">
    <citation type="submission" date="2016-04" db="EMBL/GenBank/DDBJ databases">
        <title>First whole genome shotgun sequence of the bacterium Enteractinococcus sp. strain UASWS1574.</title>
        <authorList>
            <person name="Crovadore J."/>
            <person name="Chablais R."/>
            <person name="Lefort F."/>
        </authorList>
    </citation>
    <scope>NUCLEOTIDE SEQUENCE [LARGE SCALE GENOMIC DNA]</scope>
    <source>
        <strain evidence="5 6">UASWS1574</strain>
    </source>
</reference>
<dbReference type="Gene3D" id="3.40.50.300">
    <property type="entry name" value="P-loop containing nucleotide triphosphate hydrolases"/>
    <property type="match status" value="1"/>
</dbReference>
<evidence type="ECO:0000256" key="3">
    <source>
        <dbReference type="ARBA" id="ARBA00022840"/>
    </source>
</evidence>
<proteinExistence type="predicted"/>
<organism evidence="5 6">
    <name type="scientific">Enteractinococcus helveticum</name>
    <dbReference type="NCBI Taxonomy" id="1837282"/>
    <lineage>
        <taxon>Bacteria</taxon>
        <taxon>Bacillati</taxon>
        <taxon>Actinomycetota</taxon>
        <taxon>Actinomycetes</taxon>
        <taxon>Micrococcales</taxon>
        <taxon>Micrococcaceae</taxon>
    </lineage>
</organism>
<dbReference type="SMART" id="SM00382">
    <property type="entry name" value="AAA"/>
    <property type="match status" value="1"/>
</dbReference>
<dbReference type="Pfam" id="PF00005">
    <property type="entry name" value="ABC_tran"/>
    <property type="match status" value="1"/>
</dbReference>
<evidence type="ECO:0000313" key="5">
    <source>
        <dbReference type="EMBL" id="OAV59270.1"/>
    </source>
</evidence>
<dbReference type="EMBL" id="LXEY01000022">
    <property type="protein sequence ID" value="OAV59270.1"/>
    <property type="molecule type" value="Genomic_DNA"/>
</dbReference>
<evidence type="ECO:0000313" key="6">
    <source>
        <dbReference type="Proteomes" id="UP000078292"/>
    </source>
</evidence>
<dbReference type="AlphaFoldDB" id="A0A1B7LW68"/>
<gene>
    <name evidence="5" type="ORF">A6F49_15520</name>
</gene>
<keyword evidence="2" id="KW-0547">Nucleotide-binding</keyword>
<feature type="domain" description="ABC transporter" evidence="4">
    <location>
        <begin position="6"/>
        <end position="223"/>
    </location>
</feature>
<evidence type="ECO:0000259" key="4">
    <source>
        <dbReference type="PROSITE" id="PS50893"/>
    </source>
</evidence>
<sequence>MLMNHTNHTGLAVELTVAQRNVELAFEVSPGDVMALVGPNGSGKTTTLMALSGWLMPDVGTARLDGTVLFDCPNPAQRPKVWTPAVRRGIGYLSQDHHLFPHLSALDNIMYGMDRAGITGRKARKSKAEEWLERVGLSGYGKRKPHQLSGGQAQRVAIARVLASNPQLVLLDEPLAALDAHAAPAIRQLLADVLEGVTTVMVTHHQADIDALADDVYRITSQT</sequence>
<dbReference type="GO" id="GO:0016887">
    <property type="term" value="F:ATP hydrolysis activity"/>
    <property type="evidence" value="ECO:0007669"/>
    <property type="project" value="InterPro"/>
</dbReference>
<dbReference type="InterPro" id="IPR017871">
    <property type="entry name" value="ABC_transporter-like_CS"/>
</dbReference>
<keyword evidence="1" id="KW-0813">Transport</keyword>
<dbReference type="PANTHER" id="PTHR42781:SF4">
    <property type="entry name" value="SPERMIDINE_PUTRESCINE IMPORT ATP-BINDING PROTEIN POTA"/>
    <property type="match status" value="1"/>
</dbReference>
<dbReference type="Proteomes" id="UP000078292">
    <property type="component" value="Unassembled WGS sequence"/>
</dbReference>
<protein>
    <recommendedName>
        <fullName evidence="4">ABC transporter domain-containing protein</fullName>
    </recommendedName>
</protein>
<comment type="caution">
    <text evidence="5">The sequence shown here is derived from an EMBL/GenBank/DDBJ whole genome shotgun (WGS) entry which is preliminary data.</text>
</comment>
<accession>A0A1B7LW68</accession>
<dbReference type="GO" id="GO:0005524">
    <property type="term" value="F:ATP binding"/>
    <property type="evidence" value="ECO:0007669"/>
    <property type="project" value="UniProtKB-KW"/>
</dbReference>
<dbReference type="InterPro" id="IPR027417">
    <property type="entry name" value="P-loop_NTPase"/>
</dbReference>
<dbReference type="InterPro" id="IPR003439">
    <property type="entry name" value="ABC_transporter-like_ATP-bd"/>
</dbReference>
<evidence type="ECO:0000256" key="1">
    <source>
        <dbReference type="ARBA" id="ARBA00022448"/>
    </source>
</evidence>
<dbReference type="SUPFAM" id="SSF52540">
    <property type="entry name" value="P-loop containing nucleoside triphosphate hydrolases"/>
    <property type="match status" value="1"/>
</dbReference>
<evidence type="ECO:0000256" key="2">
    <source>
        <dbReference type="ARBA" id="ARBA00022741"/>
    </source>
</evidence>
<keyword evidence="3" id="KW-0067">ATP-binding</keyword>
<dbReference type="InterPro" id="IPR050093">
    <property type="entry name" value="ABC_SmlMolc_Importer"/>
</dbReference>
<dbReference type="PROSITE" id="PS50893">
    <property type="entry name" value="ABC_TRANSPORTER_2"/>
    <property type="match status" value="1"/>
</dbReference>
<dbReference type="InterPro" id="IPR003593">
    <property type="entry name" value="AAA+_ATPase"/>
</dbReference>
<name>A0A1B7LW68_9MICC</name>
<keyword evidence="6" id="KW-1185">Reference proteome</keyword>